<evidence type="ECO:0000313" key="3">
    <source>
        <dbReference type="Proteomes" id="UP000441717"/>
    </source>
</evidence>
<dbReference type="OrthoDB" id="1807131at2"/>
<dbReference type="RefSeq" id="WP_152946347.1">
    <property type="nucleotide sequence ID" value="NZ_WHYR01000020.1"/>
</dbReference>
<sequence>MHGFNPFTSPPAGEIKQKINRLKKAYPSLTRRDLALKIIEERSRQCALTGLLSALPAIVPGLGTVLALLGGVALDITLMTYLLGRMVLEVAAVYRRDLTGYRYRQEAFWAFLLAAGAGSVGSSLSRTVAAQLSKEAFSALAERALISLGVRATARSSLLRIIPFLGLLLAGGVNYWVALTVGNRAIKYYEEREPEEWSGTTVDVEHSAG</sequence>
<evidence type="ECO:0008006" key="4">
    <source>
        <dbReference type="Google" id="ProtNLM"/>
    </source>
</evidence>
<dbReference type="AlphaFoldDB" id="A0A6N7IQN9"/>
<feature type="transmembrane region" description="Helical" evidence="1">
    <location>
        <begin position="76"/>
        <end position="94"/>
    </location>
</feature>
<dbReference type="EMBL" id="WHYR01000020">
    <property type="protein sequence ID" value="MQL52342.1"/>
    <property type="molecule type" value="Genomic_DNA"/>
</dbReference>
<feature type="transmembrane region" description="Helical" evidence="1">
    <location>
        <begin position="161"/>
        <end position="182"/>
    </location>
</feature>
<dbReference type="Proteomes" id="UP000441717">
    <property type="component" value="Unassembled WGS sequence"/>
</dbReference>
<proteinExistence type="predicted"/>
<keyword evidence="3" id="KW-1185">Reference proteome</keyword>
<keyword evidence="1" id="KW-1133">Transmembrane helix</keyword>
<organism evidence="2 3">
    <name type="scientific">Desulfofundulus thermobenzoicus</name>
    <dbReference type="NCBI Taxonomy" id="29376"/>
    <lineage>
        <taxon>Bacteria</taxon>
        <taxon>Bacillati</taxon>
        <taxon>Bacillota</taxon>
        <taxon>Clostridia</taxon>
        <taxon>Eubacteriales</taxon>
        <taxon>Peptococcaceae</taxon>
        <taxon>Desulfofundulus</taxon>
    </lineage>
</organism>
<accession>A0A6N7IQN9</accession>
<evidence type="ECO:0000313" key="2">
    <source>
        <dbReference type="EMBL" id="MQL52342.1"/>
    </source>
</evidence>
<comment type="caution">
    <text evidence="2">The sequence shown here is derived from an EMBL/GenBank/DDBJ whole genome shotgun (WGS) entry which is preliminary data.</text>
</comment>
<keyword evidence="1" id="KW-0812">Transmembrane</keyword>
<feature type="transmembrane region" description="Helical" evidence="1">
    <location>
        <begin position="106"/>
        <end position="124"/>
    </location>
</feature>
<keyword evidence="1" id="KW-0472">Membrane</keyword>
<evidence type="ECO:0000256" key="1">
    <source>
        <dbReference type="SAM" id="Phobius"/>
    </source>
</evidence>
<protein>
    <recommendedName>
        <fullName evidence="4">DUF697 domain-containing protein</fullName>
    </recommendedName>
</protein>
<name>A0A6N7IQN9_9FIRM</name>
<gene>
    <name evidence="2" type="ORF">GFC01_08670</name>
</gene>
<reference evidence="2 3" key="1">
    <citation type="submission" date="2019-10" db="EMBL/GenBank/DDBJ databases">
        <title>Comparative genomics of sulfur disproportionating microorganisms.</title>
        <authorList>
            <person name="Ward L.M."/>
            <person name="Bertran E."/>
            <person name="Johnston D."/>
        </authorList>
    </citation>
    <scope>NUCLEOTIDE SEQUENCE [LARGE SCALE GENOMIC DNA]</scope>
    <source>
        <strain evidence="2 3">DSM 14055</strain>
    </source>
</reference>